<dbReference type="InterPro" id="IPR007197">
    <property type="entry name" value="rSAM"/>
</dbReference>
<evidence type="ECO:0000313" key="17">
    <source>
        <dbReference type="EMBL" id="BAD39020.1"/>
    </source>
</evidence>
<evidence type="ECO:0000256" key="7">
    <source>
        <dbReference type="ARBA" id="ARBA00022485"/>
    </source>
</evidence>
<keyword evidence="12 14" id="KW-0411">Iron-sulfur</keyword>
<evidence type="ECO:0000256" key="6">
    <source>
        <dbReference type="ARBA" id="ARBA00022363"/>
    </source>
</evidence>
<accession>Q67TH3</accession>
<comment type="cofactor">
    <cofactor evidence="2 15">
        <name>pyridoxal 5'-phosphate</name>
        <dbReference type="ChEBI" id="CHEBI:597326"/>
    </cofactor>
</comment>
<dbReference type="AlphaFoldDB" id="Q67TH3"/>
<dbReference type="PROSITE" id="PS51918">
    <property type="entry name" value="RADICAL_SAM"/>
    <property type="match status" value="1"/>
</dbReference>
<feature type="binding site" evidence="14">
    <location>
        <position position="136"/>
    </location>
    <ligand>
        <name>[4Fe-4S] cluster</name>
        <dbReference type="ChEBI" id="CHEBI:49883"/>
        <note>4Fe-4S-S-AdoMet</note>
    </ligand>
</feature>
<keyword evidence="7 14" id="KW-0004">4Fe-4S</keyword>
<dbReference type="EMBL" id="AP006840">
    <property type="protein sequence ID" value="BAD39020.1"/>
    <property type="molecule type" value="Genomic_DNA"/>
</dbReference>
<dbReference type="eggNOG" id="COG1509">
    <property type="taxonomic scope" value="Bacteria"/>
</dbReference>
<evidence type="ECO:0000256" key="1">
    <source>
        <dbReference type="ARBA" id="ARBA00000911"/>
    </source>
</evidence>
<keyword evidence="11" id="KW-0408">Iron</keyword>
<dbReference type="SFLD" id="SFLDG01070">
    <property type="entry name" value="PLP-dependent"/>
    <property type="match status" value="1"/>
</dbReference>
<keyword evidence="10 15" id="KW-0663">Pyridoxal phosphate</keyword>
<dbReference type="SFLD" id="SFLDS00029">
    <property type="entry name" value="Radical_SAM"/>
    <property type="match status" value="1"/>
</dbReference>
<dbReference type="PIRSF" id="PIRSF004911">
    <property type="entry name" value="DUF160"/>
    <property type="match status" value="1"/>
</dbReference>
<keyword evidence="13" id="KW-0413">Isomerase</keyword>
<evidence type="ECO:0000256" key="3">
    <source>
        <dbReference type="ARBA" id="ARBA00001966"/>
    </source>
</evidence>
<evidence type="ECO:0000256" key="8">
    <source>
        <dbReference type="ARBA" id="ARBA00022691"/>
    </source>
</evidence>
<feature type="domain" description="Radical SAM core" evidence="16">
    <location>
        <begin position="118"/>
        <end position="329"/>
    </location>
</feature>
<dbReference type="Pfam" id="PF04055">
    <property type="entry name" value="Radical_SAM"/>
    <property type="match status" value="1"/>
</dbReference>
<dbReference type="Pfam" id="PF12544">
    <property type="entry name" value="LAM_C"/>
    <property type="match status" value="1"/>
</dbReference>
<dbReference type="GO" id="GO:0051539">
    <property type="term" value="F:4 iron, 4 sulfur cluster binding"/>
    <property type="evidence" value="ECO:0007669"/>
    <property type="project" value="UniProtKB-KW"/>
</dbReference>
<dbReference type="NCBIfam" id="TIGR00238">
    <property type="entry name" value="KamA family radical SAM protein"/>
    <property type="match status" value="1"/>
</dbReference>
<dbReference type="InterPro" id="IPR025895">
    <property type="entry name" value="LAM_C_dom"/>
</dbReference>
<comment type="similarity">
    <text evidence="4">Belongs to the radical SAM superfamily. KamA family.</text>
</comment>
<dbReference type="GO" id="GO:0046872">
    <property type="term" value="F:metal ion binding"/>
    <property type="evidence" value="ECO:0007669"/>
    <property type="project" value="UniProtKB-KW"/>
</dbReference>
<evidence type="ECO:0000256" key="13">
    <source>
        <dbReference type="ARBA" id="ARBA00023235"/>
    </source>
</evidence>
<dbReference type="InterPro" id="IPR003739">
    <property type="entry name" value="Lys_aminomutase/Glu_NH3_mut"/>
</dbReference>
<dbReference type="Gene3D" id="3.20.20.70">
    <property type="entry name" value="Aldolase class I"/>
    <property type="match status" value="1"/>
</dbReference>
<feature type="modified residue" description="N6-(pyridoxal phosphate)lysine" evidence="15">
    <location>
        <position position="344"/>
    </location>
</feature>
<evidence type="ECO:0000256" key="15">
    <source>
        <dbReference type="PIRSR" id="PIRSR603739-50"/>
    </source>
</evidence>
<protein>
    <recommendedName>
        <fullName evidence="6">L-lysine 2,3-aminomutase</fullName>
        <ecNumber evidence="5">5.4.3.2</ecNumber>
    </recommendedName>
</protein>
<feature type="binding site" evidence="14">
    <location>
        <position position="132"/>
    </location>
    <ligand>
        <name>[4Fe-4S] cluster</name>
        <dbReference type="ChEBI" id="CHEBI:49883"/>
        <note>4Fe-4S-S-AdoMet</note>
    </ligand>
</feature>
<comment type="catalytic activity">
    <reaction evidence="1">
        <text>L-lysine = (3S)-3,6-diaminohexanoate</text>
        <dbReference type="Rhea" id="RHEA:19177"/>
        <dbReference type="ChEBI" id="CHEBI:32551"/>
        <dbReference type="ChEBI" id="CHEBI:57434"/>
        <dbReference type="EC" id="5.4.3.2"/>
    </reaction>
</comment>
<comment type="cofactor">
    <cofactor evidence="3">
        <name>[4Fe-4S] cluster</name>
        <dbReference type="ChEBI" id="CHEBI:49883"/>
    </cofactor>
</comment>
<dbReference type="InterPro" id="IPR013785">
    <property type="entry name" value="Aldolase_TIM"/>
</dbReference>
<dbReference type="STRING" id="292459.STH35"/>
<evidence type="ECO:0000256" key="9">
    <source>
        <dbReference type="ARBA" id="ARBA00022723"/>
    </source>
</evidence>
<dbReference type="InterPro" id="IPR022459">
    <property type="entry name" value="Lysine_aminomutase"/>
</dbReference>
<dbReference type="KEGG" id="sth:STH35"/>
<keyword evidence="9 14" id="KW-0479">Metal-binding</keyword>
<sequence>MRMLTKPRDWREIPLWADATEEQWNDWRWQVSHRITNLEQLKQVVNLTEEEEAAIRDSQHLFRLGITPHYATLIDPDDPHCPMRLQAVPKYAELAWADYEMGDPLHEDVDSPVPGITHRYPDRVLFLITHECSLYCRHCTRRRIVGDQEAMSTAMLDQAIAYIRAHPEIRDVLISGGDPLAVPDRRLEYVIKKLRAIPHVEIIRIGTRMPVVLPQRITPELVNMLRQYHPIWLNTHFNHPFEVQHPKAREAMERLADAGIPTGNQSVLLKGVNDCAVVMRRLVHELVKVRCRPYYIYNCDLSEGLSHFRTSVAKGVAIIEALRGHTSGFCVPTFVVDAPGGGGKIPVMPQYLISQSDGRVILRNFEGKISIYHEGTPEDHVADGKCTLCGTDHSEIKIGPAAELWAVRRRAGEVELPEGVTRLGEQKPLITPDQLAALEPAGSGSGDD</sequence>
<dbReference type="Proteomes" id="UP000000417">
    <property type="component" value="Chromosome"/>
</dbReference>
<dbReference type="FunFam" id="3.20.20.70:FF:000095">
    <property type="entry name" value="Lysine 2,3-aminomutase"/>
    <property type="match status" value="1"/>
</dbReference>
<dbReference type="EC" id="5.4.3.2" evidence="5"/>
<evidence type="ECO:0000256" key="4">
    <source>
        <dbReference type="ARBA" id="ARBA00008703"/>
    </source>
</evidence>
<evidence type="ECO:0000256" key="2">
    <source>
        <dbReference type="ARBA" id="ARBA00001933"/>
    </source>
</evidence>
<dbReference type="GO" id="GO:0050066">
    <property type="term" value="F:L-lysine 2,3-aminomutase activity"/>
    <property type="evidence" value="ECO:0007669"/>
    <property type="project" value="UniProtKB-EC"/>
</dbReference>
<evidence type="ECO:0000313" key="18">
    <source>
        <dbReference type="Proteomes" id="UP000000417"/>
    </source>
</evidence>
<dbReference type="NCBIfam" id="TIGR03820">
    <property type="entry name" value="lys_2_3_AblA"/>
    <property type="match status" value="1"/>
</dbReference>
<organism evidence="17 18">
    <name type="scientific">Symbiobacterium thermophilum (strain DSM 24528 / JCM 14929 / IAM 14863 / T)</name>
    <dbReference type="NCBI Taxonomy" id="292459"/>
    <lineage>
        <taxon>Bacteria</taxon>
        <taxon>Bacillati</taxon>
        <taxon>Bacillota</taxon>
        <taxon>Clostridia</taxon>
        <taxon>Eubacteriales</taxon>
        <taxon>Symbiobacteriaceae</taxon>
        <taxon>Symbiobacterium</taxon>
    </lineage>
</organism>
<proteinExistence type="inferred from homology"/>
<feature type="binding site" evidence="14">
    <location>
        <position position="139"/>
    </location>
    <ligand>
        <name>[4Fe-4S] cluster</name>
        <dbReference type="ChEBI" id="CHEBI:49883"/>
        <note>4Fe-4S-S-AdoMet</note>
    </ligand>
</feature>
<dbReference type="InterPro" id="IPR058240">
    <property type="entry name" value="rSAM_sf"/>
</dbReference>
<dbReference type="CDD" id="cd01335">
    <property type="entry name" value="Radical_SAM"/>
    <property type="match status" value="1"/>
</dbReference>
<dbReference type="SUPFAM" id="SSF102114">
    <property type="entry name" value="Radical SAM enzymes"/>
    <property type="match status" value="1"/>
</dbReference>
<evidence type="ECO:0000256" key="11">
    <source>
        <dbReference type="ARBA" id="ARBA00023004"/>
    </source>
</evidence>
<dbReference type="PANTHER" id="PTHR30538">
    <property type="entry name" value="LYSINE 2,3-AMINOMUTASE-RELATED"/>
    <property type="match status" value="1"/>
</dbReference>
<evidence type="ECO:0000259" key="16">
    <source>
        <dbReference type="PROSITE" id="PS51918"/>
    </source>
</evidence>
<evidence type="ECO:0000256" key="5">
    <source>
        <dbReference type="ARBA" id="ARBA00012144"/>
    </source>
</evidence>
<dbReference type="Gene3D" id="6.10.140.1170">
    <property type="match status" value="1"/>
</dbReference>
<gene>
    <name evidence="17" type="ordered locus">STH35</name>
</gene>
<dbReference type="HOGENOM" id="CLU_032161_0_0_9"/>
<dbReference type="PANTHER" id="PTHR30538:SF1">
    <property type="entry name" value="L-LYSINE 2,3-AMINOMUTASE"/>
    <property type="match status" value="1"/>
</dbReference>
<reference evidence="17 18" key="1">
    <citation type="journal article" date="2004" name="Nucleic Acids Res.">
        <title>Genome sequence of Symbiobacterium thermophilum, an uncultivable bacterium that depends on microbial commensalism.</title>
        <authorList>
            <person name="Ueda K."/>
            <person name="Yamashita A."/>
            <person name="Ishikawa J."/>
            <person name="Shimada M."/>
            <person name="Watsuji T."/>
            <person name="Morimura K."/>
            <person name="Ikeda H."/>
            <person name="Hattori M."/>
            <person name="Beppu T."/>
        </authorList>
    </citation>
    <scope>NUCLEOTIDE SEQUENCE [LARGE SCALE GENOMIC DNA]</scope>
    <source>
        <strain evidence="18">T / IAM 14863</strain>
    </source>
</reference>
<dbReference type="Gene3D" id="6.20.120.40">
    <property type="match status" value="1"/>
</dbReference>
<evidence type="ECO:0000256" key="12">
    <source>
        <dbReference type="ARBA" id="ARBA00023014"/>
    </source>
</evidence>
<keyword evidence="8" id="KW-0949">S-adenosyl-L-methionine</keyword>
<name>Q67TH3_SYMTH</name>
<keyword evidence="18" id="KW-1185">Reference proteome</keyword>
<dbReference type="SFLD" id="SFLDF00283">
    <property type="entry name" value="L-lysine_2_3-aminomutase_(LAM"/>
    <property type="match status" value="1"/>
</dbReference>
<evidence type="ECO:0000256" key="10">
    <source>
        <dbReference type="ARBA" id="ARBA00022898"/>
    </source>
</evidence>
<evidence type="ECO:0000256" key="14">
    <source>
        <dbReference type="PIRSR" id="PIRSR004911-1"/>
    </source>
</evidence>